<feature type="region of interest" description="Disordered" evidence="1">
    <location>
        <begin position="404"/>
        <end position="555"/>
    </location>
</feature>
<dbReference type="InterPro" id="IPR013761">
    <property type="entry name" value="SAM/pointed_sf"/>
</dbReference>
<feature type="compositionally biased region" description="Low complexity" evidence="1">
    <location>
        <begin position="480"/>
        <end position="491"/>
    </location>
</feature>
<dbReference type="AlphaFoldDB" id="A0AAV2T741"/>
<feature type="compositionally biased region" description="Polar residues" evidence="1">
    <location>
        <begin position="416"/>
        <end position="465"/>
    </location>
</feature>
<dbReference type="InterPro" id="IPR011993">
    <property type="entry name" value="PH-like_dom_sf"/>
</dbReference>
<evidence type="ECO:0000259" key="3">
    <source>
        <dbReference type="PROSITE" id="PS50105"/>
    </source>
</evidence>
<dbReference type="Proteomes" id="UP001497525">
    <property type="component" value="Unassembled WGS sequence"/>
</dbReference>
<dbReference type="SUPFAM" id="SSF50729">
    <property type="entry name" value="PH domain-like"/>
    <property type="match status" value="1"/>
</dbReference>
<feature type="domain" description="PDZ" evidence="4">
    <location>
        <begin position="233"/>
        <end position="314"/>
    </location>
</feature>
<evidence type="ECO:0000256" key="1">
    <source>
        <dbReference type="SAM" id="MobiDB-lite"/>
    </source>
</evidence>
<feature type="region of interest" description="Disordered" evidence="1">
    <location>
        <begin position="812"/>
        <end position="841"/>
    </location>
</feature>
<feature type="compositionally biased region" description="Basic and acidic residues" evidence="1">
    <location>
        <begin position="865"/>
        <end position="876"/>
    </location>
</feature>
<evidence type="ECO:0000313" key="6">
    <source>
        <dbReference type="Proteomes" id="UP001497525"/>
    </source>
</evidence>
<reference evidence="5" key="1">
    <citation type="submission" date="2024-06" db="EMBL/GenBank/DDBJ databases">
        <authorList>
            <person name="Liu X."/>
            <person name="Lenzi L."/>
            <person name="Haldenby T S."/>
            <person name="Uol C."/>
        </authorList>
    </citation>
    <scope>NUCLEOTIDE SEQUENCE</scope>
</reference>
<dbReference type="SUPFAM" id="SSF47769">
    <property type="entry name" value="SAM/Pointed domain"/>
    <property type="match status" value="1"/>
</dbReference>
<feature type="compositionally biased region" description="Basic and acidic residues" evidence="1">
    <location>
        <begin position="737"/>
        <end position="754"/>
    </location>
</feature>
<dbReference type="PANTHER" id="PTHR12844:SF42">
    <property type="entry name" value="CONNECTOR ENHANCER OF KSR PROTEIN CNK"/>
    <property type="match status" value="1"/>
</dbReference>
<dbReference type="Pfam" id="PF00595">
    <property type="entry name" value="PDZ"/>
    <property type="match status" value="1"/>
</dbReference>
<dbReference type="PROSITE" id="PS50106">
    <property type="entry name" value="PDZ"/>
    <property type="match status" value="1"/>
</dbReference>
<dbReference type="InterPro" id="IPR051566">
    <property type="entry name" value="CNKSR"/>
</dbReference>
<evidence type="ECO:0008006" key="7">
    <source>
        <dbReference type="Google" id="ProtNLM"/>
    </source>
</evidence>
<dbReference type="Pfam" id="PF00169">
    <property type="entry name" value="PH"/>
    <property type="match status" value="1"/>
</dbReference>
<dbReference type="Gene3D" id="2.30.42.10">
    <property type="match status" value="1"/>
</dbReference>
<dbReference type="PANTHER" id="PTHR12844">
    <property type="entry name" value="CONNECTOR ENCHANCER OF KINASE SUPPRESSOR OF RAS"/>
    <property type="match status" value="1"/>
</dbReference>
<dbReference type="Gene3D" id="1.10.150.50">
    <property type="entry name" value="Transcription Factor, Ets-1"/>
    <property type="match status" value="1"/>
</dbReference>
<evidence type="ECO:0000259" key="4">
    <source>
        <dbReference type="PROSITE" id="PS50106"/>
    </source>
</evidence>
<sequence length="967" mass="106367">MDLSDRPASYTTWSTRQVIAWLRGLDDVIEPYLSELAARGVNGRWLNAITPEELAKLGVTKVGHQMIILDKIRQLQTQYAAFDNETLQTVLFRVSRSCACITAAVKSLMAIIERQDMREPDEDSVYPGILEDIQDAVVYVLSSVLSLMSAVINASFWLERPPFLLLPEMNVLRQFLMENALIANRKAQLAITTQSNGHFDEIISYVEAIRGRVEEVVQDCTDSLILTPCNLELVQIRKIDTAEFGFHFRSTVNSIHVIVSVQNESPAFCTGKVGRGDEVVEVNDQSVIGWQHRRVVELMRLYPRRISLRLKKRPTHTTDFTGFPGGGRRNRLVVPQNPTAGMLSQGRGGYLLTRTPKRRAPLTGPLLNEPLASTQESPSDHSFIPSPVSTAVPDVQTCMTLSPIYSHSSSSSSSSQFAPTNPNNSVTAATSSVKIPSYSQSECKSGVPDSSSAARMTSSTPSTPLMASRSLKTGDKNRENSSGSLSSSMEQSTERSKEVDQFTHTRSASSTPNRSFLNHFSLTHRRTASGGPTIQGVCTSNPDGNNAAHEDPDLSKSQALDSRQRTFLHRASLEDIVRLRKRVFGTRKASRRISCKDLGHGDCEGWLWLKKSNSFTSKYVKRWCVFKHSTLYYYRNLIDNCAEGLILLHGFTITPASEVKSGRFAFYVFNDWVRFVFASESERDRSKWMNVLGLAAIGLSSELQHSRIGGFHPGYLVSNDGRPADTHPLVQTLPRHTVPDSPKRSESSRPETAKRGVRVIGASSSVGRYGDIDISRTDSGNKQMLNVDIPGLDSYSKSVPMELSPLNSLEFPLTHQLPPSQRPSPSVTRTKMHHRIPVNGCPLPSSSVAAVCYSESEGDSDGNDDTSKLSEAEHSVEGAASDCCAQTGKQKDHSNSKRSGSFPSRTKKGASAARTRRGSQGRVAEDRQNPATVHASGFPLPAQSRHMRAAELLSGPKSQESATQAAR</sequence>
<feature type="compositionally biased region" description="Basic and acidic residues" evidence="1">
    <location>
        <begin position="492"/>
        <end position="503"/>
    </location>
</feature>
<feature type="region of interest" description="Disordered" evidence="1">
    <location>
        <begin position="359"/>
        <end position="388"/>
    </location>
</feature>
<feature type="domain" description="PH" evidence="2">
    <location>
        <begin position="600"/>
        <end position="697"/>
    </location>
</feature>
<feature type="domain" description="SAM" evidence="3">
    <location>
        <begin position="13"/>
        <end position="78"/>
    </location>
</feature>
<dbReference type="PROSITE" id="PS50003">
    <property type="entry name" value="PH_DOMAIN"/>
    <property type="match status" value="1"/>
</dbReference>
<dbReference type="Gene3D" id="2.30.29.30">
    <property type="entry name" value="Pleckstrin-homology domain (PH domain)/Phosphotyrosine-binding domain (PTB)"/>
    <property type="match status" value="1"/>
</dbReference>
<feature type="region of interest" description="Disordered" evidence="1">
    <location>
        <begin position="853"/>
        <end position="967"/>
    </location>
</feature>
<protein>
    <recommendedName>
        <fullName evidence="7">Connector enhancer of kinase suppressor of ras 2</fullName>
    </recommendedName>
</protein>
<feature type="region of interest" description="Disordered" evidence="1">
    <location>
        <begin position="726"/>
        <end position="760"/>
    </location>
</feature>
<feature type="compositionally biased region" description="Low complexity" evidence="1">
    <location>
        <begin position="406"/>
        <end position="415"/>
    </location>
</feature>
<dbReference type="InterPro" id="IPR036034">
    <property type="entry name" value="PDZ_sf"/>
</dbReference>
<proteinExistence type="predicted"/>
<dbReference type="EMBL" id="CAXLJL010000123">
    <property type="protein sequence ID" value="CAL5132225.1"/>
    <property type="molecule type" value="Genomic_DNA"/>
</dbReference>
<organism evidence="5 6">
    <name type="scientific">Calicophoron daubneyi</name>
    <name type="common">Rumen fluke</name>
    <name type="synonym">Paramphistomum daubneyi</name>
    <dbReference type="NCBI Taxonomy" id="300641"/>
    <lineage>
        <taxon>Eukaryota</taxon>
        <taxon>Metazoa</taxon>
        <taxon>Spiralia</taxon>
        <taxon>Lophotrochozoa</taxon>
        <taxon>Platyhelminthes</taxon>
        <taxon>Trematoda</taxon>
        <taxon>Digenea</taxon>
        <taxon>Plagiorchiida</taxon>
        <taxon>Pronocephalata</taxon>
        <taxon>Paramphistomoidea</taxon>
        <taxon>Paramphistomidae</taxon>
        <taxon>Calicophoron</taxon>
    </lineage>
</organism>
<feature type="compositionally biased region" description="Polar residues" evidence="1">
    <location>
        <begin position="504"/>
        <end position="521"/>
    </location>
</feature>
<comment type="caution">
    <text evidence="5">The sequence shown here is derived from an EMBL/GenBank/DDBJ whole genome shotgun (WGS) entry which is preliminary data.</text>
</comment>
<feature type="compositionally biased region" description="Polar residues" evidence="1">
    <location>
        <begin position="956"/>
        <end position="967"/>
    </location>
</feature>
<dbReference type="SMART" id="SM00228">
    <property type="entry name" value="PDZ"/>
    <property type="match status" value="1"/>
</dbReference>
<dbReference type="InterPro" id="IPR001478">
    <property type="entry name" value="PDZ"/>
</dbReference>
<dbReference type="InterPro" id="IPR001660">
    <property type="entry name" value="SAM"/>
</dbReference>
<evidence type="ECO:0000313" key="5">
    <source>
        <dbReference type="EMBL" id="CAL5132225.1"/>
    </source>
</evidence>
<accession>A0AAV2T741</accession>
<feature type="compositionally biased region" description="Polar residues" evidence="1">
    <location>
        <begin position="530"/>
        <end position="544"/>
    </location>
</feature>
<dbReference type="PROSITE" id="PS50105">
    <property type="entry name" value="SAM_DOMAIN"/>
    <property type="match status" value="1"/>
</dbReference>
<gene>
    <name evidence="5" type="ORF">CDAUBV1_LOCUS5069</name>
</gene>
<dbReference type="SMART" id="SM00454">
    <property type="entry name" value="SAM"/>
    <property type="match status" value="1"/>
</dbReference>
<dbReference type="Pfam" id="PF00536">
    <property type="entry name" value="SAM_1"/>
    <property type="match status" value="1"/>
</dbReference>
<evidence type="ECO:0000259" key="2">
    <source>
        <dbReference type="PROSITE" id="PS50003"/>
    </source>
</evidence>
<dbReference type="InterPro" id="IPR001849">
    <property type="entry name" value="PH_domain"/>
</dbReference>
<dbReference type="SMART" id="SM00233">
    <property type="entry name" value="PH"/>
    <property type="match status" value="1"/>
</dbReference>
<feature type="compositionally biased region" description="Polar residues" evidence="1">
    <location>
        <begin position="817"/>
        <end position="829"/>
    </location>
</feature>
<dbReference type="SUPFAM" id="SSF50156">
    <property type="entry name" value="PDZ domain-like"/>
    <property type="match status" value="1"/>
</dbReference>
<name>A0AAV2T741_CALDB</name>